<comment type="catalytic activity">
    <reaction evidence="4">
        <text>UMP + diphosphate = 5-phospho-alpha-D-ribose 1-diphosphate + uracil</text>
        <dbReference type="Rhea" id="RHEA:13017"/>
        <dbReference type="ChEBI" id="CHEBI:17568"/>
        <dbReference type="ChEBI" id="CHEBI:33019"/>
        <dbReference type="ChEBI" id="CHEBI:57865"/>
        <dbReference type="ChEBI" id="CHEBI:58017"/>
        <dbReference type="EC" id="2.4.2.9"/>
    </reaction>
</comment>
<dbReference type="NCBIfam" id="NF003549">
    <property type="entry name" value="PRK05205.1-5"/>
    <property type="match status" value="1"/>
</dbReference>
<dbReference type="GO" id="GO:0006355">
    <property type="term" value="P:regulation of DNA-templated transcription"/>
    <property type="evidence" value="ECO:0007669"/>
    <property type="project" value="UniProtKB-UniRule"/>
</dbReference>
<dbReference type="InterPro" id="IPR029057">
    <property type="entry name" value="PRTase-like"/>
</dbReference>
<keyword evidence="3 4" id="KW-0804">Transcription</keyword>
<dbReference type="Proteomes" id="UP000320913">
    <property type="component" value="Unassembled WGS sequence"/>
</dbReference>
<dbReference type="EMBL" id="VBOR01000087">
    <property type="protein sequence ID" value="TMQ48128.1"/>
    <property type="molecule type" value="Genomic_DNA"/>
</dbReference>
<dbReference type="Pfam" id="PF00156">
    <property type="entry name" value="Pribosyltran"/>
    <property type="match status" value="1"/>
</dbReference>
<dbReference type="NCBIfam" id="NF003548">
    <property type="entry name" value="PRK05205.1-4"/>
    <property type="match status" value="1"/>
</dbReference>
<comment type="function">
    <text evidence="4">Regulates the transcription of the pyrimidine nucleotide (pyr) operon in response to exogenous pyrimidines.</text>
</comment>
<keyword evidence="4 6" id="KW-0328">Glycosyltransferase</keyword>
<reference evidence="8 9" key="1">
    <citation type="journal article" date="2019" name="Nat. Microbiol.">
        <title>Mediterranean grassland soil C-N compound turnover is dependent on rainfall and depth, and is mediated by genomically divergent microorganisms.</title>
        <authorList>
            <person name="Diamond S."/>
            <person name="Andeer P.F."/>
            <person name="Li Z."/>
            <person name="Crits-Christoph A."/>
            <person name="Burstein D."/>
            <person name="Anantharaman K."/>
            <person name="Lane K.R."/>
            <person name="Thomas B.C."/>
            <person name="Pan C."/>
            <person name="Northen T.R."/>
            <person name="Banfield J.F."/>
        </authorList>
    </citation>
    <scope>NUCLEOTIDE SEQUENCE [LARGE SCALE GENOMIC DNA]</scope>
    <source>
        <strain evidence="6">WS_1</strain>
        <strain evidence="7">WS_5</strain>
    </source>
</reference>
<dbReference type="InterPro" id="IPR000836">
    <property type="entry name" value="PRTase_dom"/>
</dbReference>
<evidence type="ECO:0000256" key="1">
    <source>
        <dbReference type="ARBA" id="ARBA00005565"/>
    </source>
</evidence>
<keyword evidence="4 6" id="KW-0808">Transferase</keyword>
<organism evidence="6 8">
    <name type="scientific">Eiseniibacteriota bacterium</name>
    <dbReference type="NCBI Taxonomy" id="2212470"/>
    <lineage>
        <taxon>Bacteria</taxon>
        <taxon>Candidatus Eiseniibacteriota</taxon>
    </lineage>
</organism>
<gene>
    <name evidence="4 6" type="primary">pyrR</name>
    <name evidence="6" type="ORF">E6K71_07940</name>
    <name evidence="7" type="ORF">E6K75_06630</name>
</gene>
<feature type="short sequence motif" description="PRPP-binding" evidence="4">
    <location>
        <begin position="110"/>
        <end position="122"/>
    </location>
</feature>
<comment type="caution">
    <text evidence="6">The sequence shown here is derived from an EMBL/GenBank/DDBJ whole genome shotgun (WGS) entry which is preliminary data.</text>
</comment>
<dbReference type="EMBL" id="VBOV01000164">
    <property type="protein sequence ID" value="TMQ57612.1"/>
    <property type="molecule type" value="Genomic_DNA"/>
</dbReference>
<dbReference type="PANTHER" id="PTHR11608:SF0">
    <property type="entry name" value="BIFUNCTIONAL PROTEIN PYRR"/>
    <property type="match status" value="1"/>
</dbReference>
<dbReference type="NCBIfam" id="NF003547">
    <property type="entry name" value="PRK05205.1-3"/>
    <property type="match status" value="1"/>
</dbReference>
<evidence type="ECO:0000256" key="2">
    <source>
        <dbReference type="ARBA" id="ARBA00023015"/>
    </source>
</evidence>
<evidence type="ECO:0000313" key="9">
    <source>
        <dbReference type="Proteomes" id="UP000320913"/>
    </source>
</evidence>
<dbReference type="AlphaFoldDB" id="A0A538S9S3"/>
<evidence type="ECO:0000313" key="8">
    <source>
        <dbReference type="Proteomes" id="UP000316292"/>
    </source>
</evidence>
<dbReference type="Gene3D" id="3.40.50.2020">
    <property type="match status" value="1"/>
</dbReference>
<feature type="domain" description="Phosphoribosyltransferase" evidence="5">
    <location>
        <begin position="17"/>
        <end position="162"/>
    </location>
</feature>
<sequence>MPTQKSVSHERVREKAEIVDGEGLRRAITRIAHEIIERNDGAKDLVLVGIRTRGVPIAERLAQKIREFEGIELPVGALDITLYRDDLQKIAHQPVVSGTDVPTSIDDKIVVLVDDVLYTGRTVRAALDELIDLGRPKAIQLAVIVDRGHREIPIRADFVGKNVPTSKREVIMVHVSEVDELDGVSIGEILP</sequence>
<name>A0A538S9S3_UNCEI</name>
<proteinExistence type="inferred from homology"/>
<dbReference type="GO" id="GO:0004845">
    <property type="term" value="F:uracil phosphoribosyltransferase activity"/>
    <property type="evidence" value="ECO:0007669"/>
    <property type="project" value="UniProtKB-UniRule"/>
</dbReference>
<evidence type="ECO:0000313" key="6">
    <source>
        <dbReference type="EMBL" id="TMQ48128.1"/>
    </source>
</evidence>
<dbReference type="Proteomes" id="UP000316292">
    <property type="component" value="Unassembled WGS sequence"/>
</dbReference>
<dbReference type="InterPro" id="IPR023050">
    <property type="entry name" value="PyrR"/>
</dbReference>
<keyword evidence="2 4" id="KW-0805">Transcription regulation</keyword>
<dbReference type="InterPro" id="IPR050137">
    <property type="entry name" value="PyrR_bifunctional"/>
</dbReference>
<comment type="similarity">
    <text evidence="1 4">Belongs to the purine/pyrimidine phosphoribosyltransferase family. PyrR subfamily.</text>
</comment>
<evidence type="ECO:0000313" key="7">
    <source>
        <dbReference type="EMBL" id="TMQ57612.1"/>
    </source>
</evidence>
<evidence type="ECO:0000256" key="3">
    <source>
        <dbReference type="ARBA" id="ARBA00023163"/>
    </source>
</evidence>
<protein>
    <recommendedName>
        <fullName evidence="4">Bifunctional protein PyrR</fullName>
    </recommendedName>
    <domain>
        <recommendedName>
            <fullName evidence="4">Pyrimidine operon regulatory protein</fullName>
        </recommendedName>
    </domain>
    <domain>
        <recommendedName>
            <fullName evidence="4">Uracil phosphoribosyltransferase</fullName>
            <shortName evidence="4">UPRTase</shortName>
            <ecNumber evidence="4">2.4.2.9</ecNumber>
        </recommendedName>
    </domain>
</protein>
<accession>A0A538S9S3</accession>
<dbReference type="HAMAP" id="MF_01219">
    <property type="entry name" value="PyrR"/>
    <property type="match status" value="1"/>
</dbReference>
<comment type="function">
    <text evidence="4">Also displays a weak uracil phosphoribosyltransferase activity which is not physiologically significant.</text>
</comment>
<dbReference type="PANTHER" id="PTHR11608">
    <property type="entry name" value="BIFUNCTIONAL PROTEIN PYRR"/>
    <property type="match status" value="1"/>
</dbReference>
<dbReference type="EC" id="2.4.2.9" evidence="4"/>
<dbReference type="NCBIfam" id="NF003545">
    <property type="entry name" value="PRK05205.1-1"/>
    <property type="match status" value="1"/>
</dbReference>
<dbReference type="CDD" id="cd06223">
    <property type="entry name" value="PRTases_typeI"/>
    <property type="match status" value="1"/>
</dbReference>
<evidence type="ECO:0000256" key="4">
    <source>
        <dbReference type="HAMAP-Rule" id="MF_01219"/>
    </source>
</evidence>
<dbReference type="FunFam" id="3.40.50.2020:FF:000020">
    <property type="entry name" value="Bifunctional protein PyrR"/>
    <property type="match status" value="1"/>
</dbReference>
<evidence type="ECO:0000259" key="5">
    <source>
        <dbReference type="Pfam" id="PF00156"/>
    </source>
</evidence>
<dbReference type="SUPFAM" id="SSF53271">
    <property type="entry name" value="PRTase-like"/>
    <property type="match status" value="1"/>
</dbReference>